<dbReference type="EMBL" id="VHLH01000016">
    <property type="protein sequence ID" value="TPW28173.1"/>
    <property type="molecule type" value="Genomic_DNA"/>
</dbReference>
<dbReference type="PANTHER" id="PTHR43646:SF2">
    <property type="entry name" value="GLYCOSYLTRANSFERASE 2-LIKE DOMAIN-CONTAINING PROTEIN"/>
    <property type="match status" value="1"/>
</dbReference>
<dbReference type="AlphaFoldDB" id="A0A506U1E6"/>
<evidence type="ECO:0000259" key="6">
    <source>
        <dbReference type="Pfam" id="PF00535"/>
    </source>
</evidence>
<dbReference type="InterPro" id="IPR029044">
    <property type="entry name" value="Nucleotide-diphossugar_trans"/>
</dbReference>
<dbReference type="PANTHER" id="PTHR43646">
    <property type="entry name" value="GLYCOSYLTRANSFERASE"/>
    <property type="match status" value="1"/>
</dbReference>
<dbReference type="Proteomes" id="UP000320314">
    <property type="component" value="Unassembled WGS sequence"/>
</dbReference>
<dbReference type="InterPro" id="IPR001173">
    <property type="entry name" value="Glyco_trans_2-like"/>
</dbReference>
<organism evidence="7 8">
    <name type="scientific">Pararhizobium mangrovi</name>
    <dbReference type="NCBI Taxonomy" id="2590452"/>
    <lineage>
        <taxon>Bacteria</taxon>
        <taxon>Pseudomonadati</taxon>
        <taxon>Pseudomonadota</taxon>
        <taxon>Alphaproteobacteria</taxon>
        <taxon>Hyphomicrobiales</taxon>
        <taxon>Rhizobiaceae</taxon>
        <taxon>Rhizobium/Agrobacterium group</taxon>
        <taxon>Pararhizobium</taxon>
    </lineage>
</organism>
<keyword evidence="8" id="KW-1185">Reference proteome</keyword>
<dbReference type="GO" id="GO:0005886">
    <property type="term" value="C:plasma membrane"/>
    <property type="evidence" value="ECO:0007669"/>
    <property type="project" value="UniProtKB-SubCell"/>
</dbReference>
<dbReference type="Gene3D" id="3.90.550.10">
    <property type="entry name" value="Spore Coat Polysaccharide Biosynthesis Protein SpsA, Chain A"/>
    <property type="match status" value="1"/>
</dbReference>
<evidence type="ECO:0000256" key="5">
    <source>
        <dbReference type="ARBA" id="ARBA00023136"/>
    </source>
</evidence>
<evidence type="ECO:0000313" key="8">
    <source>
        <dbReference type="Proteomes" id="UP000320314"/>
    </source>
</evidence>
<gene>
    <name evidence="7" type="ORF">FJU11_09945</name>
</gene>
<evidence type="ECO:0000313" key="7">
    <source>
        <dbReference type="EMBL" id="TPW28173.1"/>
    </source>
</evidence>
<protein>
    <submittedName>
        <fullName evidence="7">Glycosyltransferase family 2 protein</fullName>
    </submittedName>
</protein>
<reference evidence="7 8" key="1">
    <citation type="submission" date="2019-06" db="EMBL/GenBank/DDBJ databases">
        <authorList>
            <person name="Li M."/>
        </authorList>
    </citation>
    <scope>NUCLEOTIDE SEQUENCE [LARGE SCALE GENOMIC DNA]</scope>
    <source>
        <strain evidence="7 8">BGMRC6574</strain>
    </source>
</reference>
<feature type="domain" description="Glycosyltransferase 2-like" evidence="6">
    <location>
        <begin position="30"/>
        <end position="156"/>
    </location>
</feature>
<evidence type="ECO:0000256" key="4">
    <source>
        <dbReference type="ARBA" id="ARBA00022679"/>
    </source>
</evidence>
<accession>A0A506U1E6</accession>
<evidence type="ECO:0000256" key="2">
    <source>
        <dbReference type="ARBA" id="ARBA00022475"/>
    </source>
</evidence>
<keyword evidence="4 7" id="KW-0808">Transferase</keyword>
<dbReference type="GO" id="GO:0016757">
    <property type="term" value="F:glycosyltransferase activity"/>
    <property type="evidence" value="ECO:0007669"/>
    <property type="project" value="UniProtKB-KW"/>
</dbReference>
<comment type="subcellular location">
    <subcellularLocation>
        <location evidence="1">Cell membrane</location>
    </subcellularLocation>
</comment>
<dbReference type="Pfam" id="PF00535">
    <property type="entry name" value="Glycos_transf_2"/>
    <property type="match status" value="1"/>
</dbReference>
<evidence type="ECO:0000256" key="1">
    <source>
        <dbReference type="ARBA" id="ARBA00004236"/>
    </source>
</evidence>
<keyword evidence="5" id="KW-0472">Membrane</keyword>
<proteinExistence type="predicted"/>
<keyword evidence="2" id="KW-1003">Cell membrane</keyword>
<sequence length="379" mass="41735">MSIRECVAAYGGHLLAPTPGKSPGSARIIVCVPVRNEADRVGRCLKSLSEAFGAEAHVLLLVNDTDDGTQAAIEAASSRLACGITVVDVGWRNGCGSAGRARLLAMAIAHRLAPGAILYSTDADTLVAPDTMTVLDGHFAEGFDLVCGRIGFIAEEAALLEAVDPARDAAIRAYRETTRHIAALLFPDPDNPWPHHGNIGGANFAITADAYRRIAPLPVVASGEDRLLRRHCEAHGMRITYSNALRVETSCRLDGFTQGGLSAELTRNRHEADPEVDEMLERPSELLRRLRLRYLMEHENDRQRVAKCLAARGMTPEHAARLADLEPRTLAWLRVENELACLRRERLRFSAMKRYLPGLERLHRRIEEASRDRPPARAR</sequence>
<evidence type="ECO:0000256" key="3">
    <source>
        <dbReference type="ARBA" id="ARBA00022676"/>
    </source>
</evidence>
<dbReference type="SUPFAM" id="SSF53448">
    <property type="entry name" value="Nucleotide-diphospho-sugar transferases"/>
    <property type="match status" value="1"/>
</dbReference>
<keyword evidence="3" id="KW-0328">Glycosyltransferase</keyword>
<dbReference type="RefSeq" id="WP_141166898.1">
    <property type="nucleotide sequence ID" value="NZ_VHLH01000016.1"/>
</dbReference>
<dbReference type="OrthoDB" id="114108at2"/>
<name>A0A506U1E6_9HYPH</name>
<dbReference type="CDD" id="cd00761">
    <property type="entry name" value="Glyco_tranf_GTA_type"/>
    <property type="match status" value="1"/>
</dbReference>
<comment type="caution">
    <text evidence="7">The sequence shown here is derived from an EMBL/GenBank/DDBJ whole genome shotgun (WGS) entry which is preliminary data.</text>
</comment>